<dbReference type="Gene3D" id="2.40.50.140">
    <property type="entry name" value="Nucleic acid-binding proteins"/>
    <property type="match status" value="1"/>
</dbReference>
<dbReference type="PROSITE" id="PS51857">
    <property type="entry name" value="CSD_2"/>
    <property type="match status" value="1"/>
</dbReference>
<dbReference type="SUPFAM" id="SSF50249">
    <property type="entry name" value="Nucleic acid-binding proteins"/>
    <property type="match status" value="1"/>
</dbReference>
<sequence>MTENNEVGKVKFFNHKKGFGFIEIINPESKYVGTEQFVHFSEVKSVSDFKKLIPGEIVSLNVINKPGDDGKTICFNVQGLYGSKLLIDSDEYIYRVRSKMPRSNDDNNDTNNDNNVD</sequence>
<evidence type="ECO:0000256" key="1">
    <source>
        <dbReference type="SAM" id="MobiDB-lite"/>
    </source>
</evidence>
<feature type="region of interest" description="Disordered" evidence="1">
    <location>
        <begin position="98"/>
        <end position="117"/>
    </location>
</feature>
<dbReference type="EMBL" id="MN739345">
    <property type="protein sequence ID" value="QHS99615.1"/>
    <property type="molecule type" value="Genomic_DNA"/>
</dbReference>
<dbReference type="InterPro" id="IPR011129">
    <property type="entry name" value="CSD"/>
</dbReference>
<dbReference type="PANTHER" id="PTHR46565:SF20">
    <property type="entry name" value="COLD SHOCK DOMAIN-CONTAINING PROTEIN 4"/>
    <property type="match status" value="1"/>
</dbReference>
<dbReference type="CDD" id="cd04458">
    <property type="entry name" value="CSP_CDS"/>
    <property type="match status" value="1"/>
</dbReference>
<dbReference type="SMART" id="SM00357">
    <property type="entry name" value="CSP"/>
    <property type="match status" value="1"/>
</dbReference>
<accession>A0A6C0C4I4</accession>
<reference evidence="3" key="1">
    <citation type="journal article" date="2020" name="Nature">
        <title>Giant virus diversity and host interactions through global metagenomics.</title>
        <authorList>
            <person name="Schulz F."/>
            <person name="Roux S."/>
            <person name="Paez-Espino D."/>
            <person name="Jungbluth S."/>
            <person name="Walsh D.A."/>
            <person name="Denef V.J."/>
            <person name="McMahon K.D."/>
            <person name="Konstantinidis K.T."/>
            <person name="Eloe-Fadrosh E.A."/>
            <person name="Kyrpides N.C."/>
            <person name="Woyke T."/>
        </authorList>
    </citation>
    <scope>NUCLEOTIDE SEQUENCE</scope>
    <source>
        <strain evidence="3">GVMAG-M-3300020187-37</strain>
    </source>
</reference>
<name>A0A6C0C4I4_9ZZZZ</name>
<organism evidence="3">
    <name type="scientific">viral metagenome</name>
    <dbReference type="NCBI Taxonomy" id="1070528"/>
    <lineage>
        <taxon>unclassified sequences</taxon>
        <taxon>metagenomes</taxon>
        <taxon>organismal metagenomes</taxon>
    </lineage>
</organism>
<dbReference type="GO" id="GO:0003676">
    <property type="term" value="F:nucleic acid binding"/>
    <property type="evidence" value="ECO:0007669"/>
    <property type="project" value="InterPro"/>
</dbReference>
<dbReference type="InterPro" id="IPR002059">
    <property type="entry name" value="CSP_DNA-bd"/>
</dbReference>
<dbReference type="Pfam" id="PF00313">
    <property type="entry name" value="CSD"/>
    <property type="match status" value="1"/>
</dbReference>
<protein>
    <recommendedName>
        <fullName evidence="2">CSD domain-containing protein</fullName>
    </recommendedName>
</protein>
<dbReference type="PANTHER" id="PTHR46565">
    <property type="entry name" value="COLD SHOCK DOMAIN PROTEIN 2"/>
    <property type="match status" value="1"/>
</dbReference>
<evidence type="ECO:0000259" key="2">
    <source>
        <dbReference type="PROSITE" id="PS51857"/>
    </source>
</evidence>
<proteinExistence type="predicted"/>
<feature type="domain" description="CSD" evidence="2">
    <location>
        <begin position="5"/>
        <end position="79"/>
    </location>
</feature>
<evidence type="ECO:0000313" key="3">
    <source>
        <dbReference type="EMBL" id="QHS99615.1"/>
    </source>
</evidence>
<dbReference type="InterPro" id="IPR012340">
    <property type="entry name" value="NA-bd_OB-fold"/>
</dbReference>
<dbReference type="AlphaFoldDB" id="A0A6C0C4I4"/>